<dbReference type="AlphaFoldDB" id="A0A0K2U754"/>
<protein>
    <submittedName>
        <fullName evidence="1">Uncharacterized protein</fullName>
    </submittedName>
</protein>
<accession>A0A0K2U754</accession>
<evidence type="ECO:0000313" key="1">
    <source>
        <dbReference type="EMBL" id="CDW33762.1"/>
    </source>
</evidence>
<name>A0A0K2U754_LEPSM</name>
<proteinExistence type="predicted"/>
<reference evidence="1" key="1">
    <citation type="submission" date="2014-05" db="EMBL/GenBank/DDBJ databases">
        <authorList>
            <person name="Chronopoulou M."/>
        </authorList>
    </citation>
    <scope>NUCLEOTIDE SEQUENCE</scope>
    <source>
        <tissue evidence="1">Whole organism</tissue>
    </source>
</reference>
<sequence>MKPVDVIIKSLYLLKRVSVHPVNLEHRSILYLVANEVNHKSFGVTQLSYNVLEVAYMLMKYNDTSLLSNS</sequence>
<organism evidence="1">
    <name type="scientific">Lepeophtheirus salmonis</name>
    <name type="common">Salmon louse</name>
    <name type="synonym">Caligus salmonis</name>
    <dbReference type="NCBI Taxonomy" id="72036"/>
    <lineage>
        <taxon>Eukaryota</taxon>
        <taxon>Metazoa</taxon>
        <taxon>Ecdysozoa</taxon>
        <taxon>Arthropoda</taxon>
        <taxon>Crustacea</taxon>
        <taxon>Multicrustacea</taxon>
        <taxon>Hexanauplia</taxon>
        <taxon>Copepoda</taxon>
        <taxon>Siphonostomatoida</taxon>
        <taxon>Caligidae</taxon>
        <taxon>Lepeophtheirus</taxon>
    </lineage>
</organism>
<dbReference type="EMBL" id="HACA01016401">
    <property type="protein sequence ID" value="CDW33762.1"/>
    <property type="molecule type" value="Transcribed_RNA"/>
</dbReference>